<organism evidence="1 2">
    <name type="scientific">Aristaeella hokkaidonensis</name>
    <dbReference type="NCBI Taxonomy" id="3046382"/>
    <lineage>
        <taxon>Bacteria</taxon>
        <taxon>Bacillati</taxon>
        <taxon>Bacillota</taxon>
        <taxon>Clostridia</taxon>
        <taxon>Eubacteriales</taxon>
        <taxon>Aristaeellaceae</taxon>
        <taxon>Aristaeella</taxon>
    </lineage>
</organism>
<dbReference type="EMBL" id="CP068393">
    <property type="protein sequence ID" value="QUC66179.1"/>
    <property type="molecule type" value="Genomic_DNA"/>
</dbReference>
<evidence type="ECO:0000313" key="1">
    <source>
        <dbReference type="EMBL" id="QUC66179.1"/>
    </source>
</evidence>
<evidence type="ECO:0000313" key="2">
    <source>
        <dbReference type="Proteomes" id="UP000682782"/>
    </source>
</evidence>
<reference evidence="1" key="1">
    <citation type="submission" date="2021-01" db="EMBL/GenBank/DDBJ databases">
        <title>Complete genome sequence of Clostridiales bacterium R-7.</title>
        <authorList>
            <person name="Mahoney-Kurpe S.C."/>
            <person name="Palevich N."/>
            <person name="Koike S."/>
            <person name="Moon C.D."/>
            <person name="Attwood G.T."/>
        </authorList>
    </citation>
    <scope>NUCLEOTIDE SEQUENCE</scope>
    <source>
        <strain evidence="1">R-7</strain>
    </source>
</reference>
<proteinExistence type="predicted"/>
<gene>
    <name evidence="1" type="ORF">JYE49_09895</name>
</gene>
<keyword evidence="2" id="KW-1185">Reference proteome</keyword>
<dbReference type="Proteomes" id="UP000682782">
    <property type="component" value="Chromosome"/>
</dbReference>
<accession>A0AC61N0F1</accession>
<protein>
    <submittedName>
        <fullName evidence="1">Uncharacterized protein</fullName>
    </submittedName>
</protein>
<name>A0AC61N0F1_9FIRM</name>
<sequence length="98" mass="11245">MKKEMFIVSFCYRGLLGGEIIADDQAITYKTGKLTIPAEYRNLEMRYTDIAYVYADKAAFLPAVSVHMKNGSNYKFVFFFGRKKFFELMKSQGIAVNS</sequence>